<evidence type="ECO:0000313" key="1">
    <source>
        <dbReference type="EMBL" id="KAF6153156.1"/>
    </source>
</evidence>
<dbReference type="AlphaFoldDB" id="A0A7J7ME41"/>
<dbReference type="EMBL" id="JACGCM010001584">
    <property type="protein sequence ID" value="KAF6153156.1"/>
    <property type="molecule type" value="Genomic_DNA"/>
</dbReference>
<protein>
    <submittedName>
        <fullName evidence="1">Uncharacterized protein</fullName>
    </submittedName>
</protein>
<organism evidence="1 2">
    <name type="scientific">Kingdonia uniflora</name>
    <dbReference type="NCBI Taxonomy" id="39325"/>
    <lineage>
        <taxon>Eukaryota</taxon>
        <taxon>Viridiplantae</taxon>
        <taxon>Streptophyta</taxon>
        <taxon>Embryophyta</taxon>
        <taxon>Tracheophyta</taxon>
        <taxon>Spermatophyta</taxon>
        <taxon>Magnoliopsida</taxon>
        <taxon>Ranunculales</taxon>
        <taxon>Circaeasteraceae</taxon>
        <taxon>Kingdonia</taxon>
    </lineage>
</organism>
<evidence type="ECO:0000313" key="2">
    <source>
        <dbReference type="Proteomes" id="UP000541444"/>
    </source>
</evidence>
<gene>
    <name evidence="1" type="ORF">GIB67_031059</name>
</gene>
<dbReference type="Proteomes" id="UP000541444">
    <property type="component" value="Unassembled WGS sequence"/>
</dbReference>
<reference evidence="1 2" key="1">
    <citation type="journal article" date="2020" name="IScience">
        <title>Genome Sequencing of the Endangered Kingdonia uniflora (Circaeasteraceae, Ranunculales) Reveals Potential Mechanisms of Evolutionary Specialization.</title>
        <authorList>
            <person name="Sun Y."/>
            <person name="Deng T."/>
            <person name="Zhang A."/>
            <person name="Moore M.J."/>
            <person name="Landis J.B."/>
            <person name="Lin N."/>
            <person name="Zhang H."/>
            <person name="Zhang X."/>
            <person name="Huang J."/>
            <person name="Zhang X."/>
            <person name="Sun H."/>
            <person name="Wang H."/>
        </authorList>
    </citation>
    <scope>NUCLEOTIDE SEQUENCE [LARGE SCALE GENOMIC DNA]</scope>
    <source>
        <strain evidence="1">TB1705</strain>
        <tissue evidence="1">Leaf</tissue>
    </source>
</reference>
<accession>A0A7J7ME41</accession>
<name>A0A7J7ME41_9MAGN</name>
<keyword evidence="2" id="KW-1185">Reference proteome</keyword>
<sequence>MLGREEIDVYGIIRINYRRNSKQRYVIRYSFSDFNAINEDEEEFFEVEEIFSNVDGRWILMERRFFVMKTSKWQQITSKISLVVAGQLLFSRVS</sequence>
<comment type="caution">
    <text evidence="1">The sequence shown here is derived from an EMBL/GenBank/DDBJ whole genome shotgun (WGS) entry which is preliminary data.</text>
</comment>
<proteinExistence type="predicted"/>